<dbReference type="AlphaFoldDB" id="A0A2X0LWZ6"/>
<proteinExistence type="predicted"/>
<evidence type="ECO:0000313" key="2">
    <source>
        <dbReference type="Proteomes" id="UP000249464"/>
    </source>
</evidence>
<gene>
    <name evidence="1" type="primary">BQ5605_C012g06952</name>
    <name evidence="1" type="ORF">BQ5605_C012G06952</name>
</gene>
<evidence type="ECO:0000313" key="1">
    <source>
        <dbReference type="EMBL" id="SGY16693.1"/>
    </source>
</evidence>
<reference evidence="1 2" key="1">
    <citation type="submission" date="2016-11" db="EMBL/GenBank/DDBJ databases">
        <authorList>
            <person name="Jaros S."/>
            <person name="Januszkiewicz K."/>
            <person name="Wedrychowicz H."/>
        </authorList>
    </citation>
    <scope>NUCLEOTIDE SEQUENCE [LARGE SCALE GENOMIC DNA]</scope>
</reference>
<dbReference type="Proteomes" id="UP000249464">
    <property type="component" value="Unassembled WGS sequence"/>
</dbReference>
<name>A0A2X0LWZ6_9BASI</name>
<keyword evidence="2" id="KW-1185">Reference proteome</keyword>
<organism evidence="1 2">
    <name type="scientific">Microbotryum silenes-dioicae</name>
    <dbReference type="NCBI Taxonomy" id="796604"/>
    <lineage>
        <taxon>Eukaryota</taxon>
        <taxon>Fungi</taxon>
        <taxon>Dikarya</taxon>
        <taxon>Basidiomycota</taxon>
        <taxon>Pucciniomycotina</taxon>
        <taxon>Microbotryomycetes</taxon>
        <taxon>Microbotryales</taxon>
        <taxon>Microbotryaceae</taxon>
        <taxon>Microbotryum</taxon>
    </lineage>
</organism>
<dbReference type="EMBL" id="FQNC01000014">
    <property type="protein sequence ID" value="SGY16693.1"/>
    <property type="molecule type" value="Genomic_DNA"/>
</dbReference>
<accession>A0A2X0LWZ6</accession>
<protein>
    <submittedName>
        <fullName evidence="1">BQ5605_C012g06952 protein</fullName>
    </submittedName>
</protein>
<sequence>MAVCTHCRARHWECEGTKSTGNFSTCCSQGKVQPPPSLRPNPNFQQLLEGSDSEAKAFRRSARIPGRTITRCRPLRSLPTLTRLDQALKDPACFGYFVVFTIDSAHSRRHDSCRQSAPNLAETCQLICPAEATDTQLGPDGADKNRFVGEFTSAKARAGWGTAKEWVCASCLPPGRDRRTHNLPTWSTEMAMLIRDSVTNTGNHGKTLSSRCSVIDVQTVCPSTKSSARSIRRRCLSGTHYYFLQGKMASSPTFLFAGFNKLGCQLP</sequence>